<reference evidence="3" key="1">
    <citation type="journal article" date="2021" name="Front. Microbiol.">
        <title>Comprehensive Comparative Genomics and Phenotyping of Methylobacterium Species.</title>
        <authorList>
            <person name="Alessa O."/>
            <person name="Ogura Y."/>
            <person name="Fujitani Y."/>
            <person name="Takami H."/>
            <person name="Hayashi T."/>
            <person name="Sahin N."/>
            <person name="Tani A."/>
        </authorList>
    </citation>
    <scope>NUCLEOTIDE SEQUENCE</scope>
    <source>
        <strain evidence="3">DSM 23674</strain>
    </source>
</reference>
<proteinExistence type="predicted"/>
<dbReference type="RefSeq" id="WP_147820499.1">
    <property type="nucleotide sequence ID" value="NZ_BPRA01000026.1"/>
</dbReference>
<evidence type="ECO:0000313" key="3">
    <source>
        <dbReference type="EMBL" id="GJE57688.1"/>
    </source>
</evidence>
<reference evidence="3" key="2">
    <citation type="submission" date="2021-08" db="EMBL/GenBank/DDBJ databases">
        <authorList>
            <person name="Tani A."/>
            <person name="Ola A."/>
            <person name="Ogura Y."/>
            <person name="Katsura K."/>
            <person name="Hayashi T."/>
        </authorList>
    </citation>
    <scope>NUCLEOTIDE SEQUENCE</scope>
    <source>
        <strain evidence="3">DSM 23674</strain>
    </source>
</reference>
<dbReference type="InterPro" id="IPR050879">
    <property type="entry name" value="Acyltransferase_3"/>
</dbReference>
<dbReference type="Proteomes" id="UP001055101">
    <property type="component" value="Unassembled WGS sequence"/>
</dbReference>
<keyword evidence="1" id="KW-0812">Transmembrane</keyword>
<comment type="caution">
    <text evidence="3">The sequence shown here is derived from an EMBL/GenBank/DDBJ whole genome shotgun (WGS) entry which is preliminary data.</text>
</comment>
<feature type="transmembrane region" description="Helical" evidence="1">
    <location>
        <begin position="102"/>
        <end position="123"/>
    </location>
</feature>
<protein>
    <submittedName>
        <fullName evidence="3">O-acetyltransferase OatA</fullName>
    </submittedName>
</protein>
<evidence type="ECO:0000256" key="1">
    <source>
        <dbReference type="SAM" id="Phobius"/>
    </source>
</evidence>
<feature type="transmembrane region" description="Helical" evidence="1">
    <location>
        <begin position="365"/>
        <end position="388"/>
    </location>
</feature>
<dbReference type="Pfam" id="PF01757">
    <property type="entry name" value="Acyl_transf_3"/>
    <property type="match status" value="1"/>
</dbReference>
<keyword evidence="1" id="KW-0472">Membrane</keyword>
<feature type="transmembrane region" description="Helical" evidence="1">
    <location>
        <begin position="157"/>
        <end position="182"/>
    </location>
</feature>
<evidence type="ECO:0000313" key="4">
    <source>
        <dbReference type="Proteomes" id="UP001055101"/>
    </source>
</evidence>
<name>A0ABQ4TQP1_9HYPH</name>
<dbReference type="PANTHER" id="PTHR23028:SF53">
    <property type="entry name" value="ACYL_TRANSF_3 DOMAIN-CONTAINING PROTEIN"/>
    <property type="match status" value="1"/>
</dbReference>
<keyword evidence="1" id="KW-1133">Transmembrane helix</keyword>
<dbReference type="InterPro" id="IPR002656">
    <property type="entry name" value="Acyl_transf_3_dom"/>
</dbReference>
<evidence type="ECO:0000259" key="2">
    <source>
        <dbReference type="Pfam" id="PF01757"/>
    </source>
</evidence>
<feature type="transmembrane region" description="Helical" evidence="1">
    <location>
        <begin position="220"/>
        <end position="241"/>
    </location>
</feature>
<sequence>MSKEDVVAYPWSHASADDRKLSAPALPAGNKLPAIQALRGAAVLLVVLFHALTRHVPFGWVGVWLFFTISGFVITLSLEKLSSNMDGRSVLLTFYQKRAKRIIPLYVVILLGGCLICTAMMLAGRSDVPPALDHLPFLLSFTYNFYRMMSAYEHTELFGHLWSLCVEEQFYVVYPFAFLLLSRIARIRLLVLVILACPLGRLCLNLYLNKIGYSEGQIATIVYLCPFSNFDAFSTGCLAACLRKKASRMSTRFWFGVITALILALMSYFASRALVIEASFADVARSALSAETRSPSDQVVLYSFLALLASTLVICANNAPSRLPFFAIAPLIWLGELSYGIYMYHFPLLYIRSQFLPAAVSEPYAKLYGTIVLISYLTAVLVISYLSFRYIEKPFLNAPERSRRSRSWRAAH</sequence>
<dbReference type="PANTHER" id="PTHR23028">
    <property type="entry name" value="ACETYLTRANSFERASE"/>
    <property type="match status" value="1"/>
</dbReference>
<gene>
    <name evidence="3" type="primary">oatA_1</name>
    <name evidence="3" type="ORF">EKPJFOCH_4206</name>
</gene>
<accession>A0ABQ4TQP1</accession>
<feature type="transmembrane region" description="Helical" evidence="1">
    <location>
        <begin position="323"/>
        <end position="345"/>
    </location>
</feature>
<feature type="transmembrane region" description="Helical" evidence="1">
    <location>
        <begin position="189"/>
        <end position="208"/>
    </location>
</feature>
<organism evidence="3 4">
    <name type="scientific">Methylobacterium thuringiense</name>
    <dbReference type="NCBI Taxonomy" id="1003091"/>
    <lineage>
        <taxon>Bacteria</taxon>
        <taxon>Pseudomonadati</taxon>
        <taxon>Pseudomonadota</taxon>
        <taxon>Alphaproteobacteria</taxon>
        <taxon>Hyphomicrobiales</taxon>
        <taxon>Methylobacteriaceae</taxon>
        <taxon>Methylobacterium</taxon>
    </lineage>
</organism>
<keyword evidence="4" id="KW-1185">Reference proteome</keyword>
<feature type="transmembrane region" description="Helical" evidence="1">
    <location>
        <begin position="253"/>
        <end position="270"/>
    </location>
</feature>
<feature type="domain" description="Acyltransferase 3" evidence="2">
    <location>
        <begin position="34"/>
        <end position="386"/>
    </location>
</feature>
<feature type="transmembrane region" description="Helical" evidence="1">
    <location>
        <begin position="58"/>
        <end position="81"/>
    </location>
</feature>
<dbReference type="EMBL" id="BPRA01000026">
    <property type="protein sequence ID" value="GJE57688.1"/>
    <property type="molecule type" value="Genomic_DNA"/>
</dbReference>
<feature type="transmembrane region" description="Helical" evidence="1">
    <location>
        <begin position="299"/>
        <end position="316"/>
    </location>
</feature>